<sequence>MLTYKDLKEQYTNTADRLAYIDFMLRFTGIVKRSDIGEMFNLSDAAASKVLADYSNICKRNIVYNRSVRANAIVRDSYEPLIDFDAETALGMLANGFNKNKLSLPAKTIIPFEKIGKVTNNLSTNFIGKITRAIKGKYAISCEYRSENSDNHHRRTIIPLAMMHDGVNWMFRGYHRDDENKVFFKNFHFSRAFDVVEHFGEKTYKALSHETLDFDKEWNLILPLQLQLHTDRSESQKARIRTDFGIPENKNEMTTSVRCAFQWIIEKEWFIDSRNGEEKLEDKTPRFYKFKLLNAEMLKLLKSSNI</sequence>
<dbReference type="Proteomes" id="UP000262073">
    <property type="component" value="Chromosome"/>
</dbReference>
<evidence type="ECO:0000313" key="4">
    <source>
        <dbReference type="Proteomes" id="UP000262073"/>
    </source>
</evidence>
<gene>
    <name evidence="3" type="ORF">D0Y50_17005</name>
</gene>
<dbReference type="RefSeq" id="WP_108568722.1">
    <property type="nucleotide sequence ID" value="NZ_CP031769.1"/>
</dbReference>
<evidence type="ECO:0000313" key="3">
    <source>
        <dbReference type="EMBL" id="AXR07907.1"/>
    </source>
</evidence>
<dbReference type="Pfam" id="PF26109">
    <property type="entry name" value="WHD_BrxR"/>
    <property type="match status" value="1"/>
</dbReference>
<name>A0A346NQV0_9ALTE</name>
<evidence type="ECO:0000259" key="1">
    <source>
        <dbReference type="Pfam" id="PF13280"/>
    </source>
</evidence>
<feature type="domain" description="WYL" evidence="1">
    <location>
        <begin position="128"/>
        <end position="191"/>
    </location>
</feature>
<proteinExistence type="predicted"/>
<dbReference type="PIRSF" id="PIRSF015558">
    <property type="entry name" value="Txn_reg_DeoR_prd"/>
    <property type="match status" value="1"/>
</dbReference>
<protein>
    <submittedName>
        <fullName evidence="3">Transcriptional regulator</fullName>
    </submittedName>
</protein>
<dbReference type="OrthoDB" id="6400324at2"/>
<feature type="domain" description="DNA-binding transcriptional repressor CapW winged helix-turn-helix" evidence="2">
    <location>
        <begin position="14"/>
        <end position="74"/>
    </location>
</feature>
<dbReference type="InterPro" id="IPR059019">
    <property type="entry name" value="WHD_CapW"/>
</dbReference>
<organism evidence="3 4">
    <name type="scientific">Salinimonas sediminis</name>
    <dbReference type="NCBI Taxonomy" id="2303538"/>
    <lineage>
        <taxon>Bacteria</taxon>
        <taxon>Pseudomonadati</taxon>
        <taxon>Pseudomonadota</taxon>
        <taxon>Gammaproteobacteria</taxon>
        <taxon>Alteromonadales</taxon>
        <taxon>Alteromonadaceae</taxon>
        <taxon>Alteromonas/Salinimonas group</taxon>
        <taxon>Salinimonas</taxon>
    </lineage>
</organism>
<keyword evidence="4" id="KW-1185">Reference proteome</keyword>
<accession>A0A346NQV0</accession>
<dbReference type="Pfam" id="PF13280">
    <property type="entry name" value="WYL"/>
    <property type="match status" value="1"/>
</dbReference>
<dbReference type="InterPro" id="IPR016634">
    <property type="entry name" value="CapW-like"/>
</dbReference>
<dbReference type="AlphaFoldDB" id="A0A346NQV0"/>
<evidence type="ECO:0000259" key="2">
    <source>
        <dbReference type="Pfam" id="PF26109"/>
    </source>
</evidence>
<dbReference type="PROSITE" id="PS52050">
    <property type="entry name" value="WYL"/>
    <property type="match status" value="1"/>
</dbReference>
<dbReference type="EMBL" id="CP031769">
    <property type="protein sequence ID" value="AXR07907.1"/>
    <property type="molecule type" value="Genomic_DNA"/>
</dbReference>
<dbReference type="KEGG" id="salm:D0Y50_17005"/>
<reference evidence="3 4" key="1">
    <citation type="submission" date="2018-08" db="EMBL/GenBank/DDBJ databases">
        <title>Salinimonas sediminis sp. nov., a piezophilic bacterium isolated from a deep-sea sediment sample from the New Britain Trench.</title>
        <authorList>
            <person name="Cao J."/>
        </authorList>
    </citation>
    <scope>NUCLEOTIDE SEQUENCE [LARGE SCALE GENOMIC DNA]</scope>
    <source>
        <strain evidence="3 4">N102</strain>
    </source>
</reference>
<dbReference type="InterPro" id="IPR026881">
    <property type="entry name" value="WYL_dom"/>
</dbReference>